<dbReference type="EMBL" id="SBKN01000001">
    <property type="protein sequence ID" value="RXR24636.1"/>
    <property type="molecule type" value="Genomic_DNA"/>
</dbReference>
<accession>A0A4Q1KD85</accession>
<organism evidence="1 2">
    <name type="scientific">Flavobacterium stagni</name>
    <dbReference type="NCBI Taxonomy" id="2506421"/>
    <lineage>
        <taxon>Bacteria</taxon>
        <taxon>Pseudomonadati</taxon>
        <taxon>Bacteroidota</taxon>
        <taxon>Flavobacteriia</taxon>
        <taxon>Flavobacteriales</taxon>
        <taxon>Flavobacteriaceae</taxon>
        <taxon>Flavobacterium</taxon>
    </lineage>
</organism>
<proteinExistence type="predicted"/>
<protein>
    <recommendedName>
        <fullName evidence="3">Carboxypeptidase regulatory-like domain-containing protein</fullName>
    </recommendedName>
</protein>
<sequence length="127" mass="14281">MKKLAFLVVITILSLSCSHDEGYGGLATIRGKVFGKDYNSNGNVVGQGYVGGFKVYISKHGEPNYFDSKDSAPDGSFKFDYLYEGKYDIWVYGDCDYCAWDQVYVLKTIEITSKKQTVETEDFVVSF</sequence>
<dbReference type="RefSeq" id="WP_129460614.1">
    <property type="nucleotide sequence ID" value="NZ_SBKN01000001.1"/>
</dbReference>
<keyword evidence="2" id="KW-1185">Reference proteome</keyword>
<dbReference type="AlphaFoldDB" id="A0A4Q1KD85"/>
<dbReference type="Proteomes" id="UP000289857">
    <property type="component" value="Unassembled WGS sequence"/>
</dbReference>
<dbReference type="OrthoDB" id="1492833at2"/>
<gene>
    <name evidence="1" type="ORF">EQG61_04100</name>
</gene>
<comment type="caution">
    <text evidence="1">The sequence shown here is derived from an EMBL/GenBank/DDBJ whole genome shotgun (WGS) entry which is preliminary data.</text>
</comment>
<name>A0A4Q1KD85_9FLAO</name>
<reference evidence="2" key="1">
    <citation type="submission" date="2019-01" db="EMBL/GenBank/DDBJ databases">
        <title>Cytophagaceae bacterium strain CAR-16.</title>
        <authorList>
            <person name="Chen W.-M."/>
        </authorList>
    </citation>
    <scope>NUCLEOTIDE SEQUENCE [LARGE SCALE GENOMIC DNA]</scope>
    <source>
        <strain evidence="2">WWJ-16</strain>
    </source>
</reference>
<dbReference type="PROSITE" id="PS51257">
    <property type="entry name" value="PROKAR_LIPOPROTEIN"/>
    <property type="match status" value="1"/>
</dbReference>
<dbReference type="SUPFAM" id="SSF117074">
    <property type="entry name" value="Hypothetical protein PA1324"/>
    <property type="match status" value="1"/>
</dbReference>
<evidence type="ECO:0000313" key="2">
    <source>
        <dbReference type="Proteomes" id="UP000289857"/>
    </source>
</evidence>
<evidence type="ECO:0008006" key="3">
    <source>
        <dbReference type="Google" id="ProtNLM"/>
    </source>
</evidence>
<evidence type="ECO:0000313" key="1">
    <source>
        <dbReference type="EMBL" id="RXR24636.1"/>
    </source>
</evidence>